<protein>
    <recommendedName>
        <fullName evidence="3">NADH-quinone oxidoreductase subunit M</fullName>
    </recommendedName>
    <alternativeName>
        <fullName evidence="9">NADH dehydrogenase I subunit M</fullName>
    </alternativeName>
    <alternativeName>
        <fullName evidence="10">NDH-1 subunit M</fullName>
    </alternativeName>
</protein>
<dbReference type="GO" id="GO:0012505">
    <property type="term" value="C:endomembrane system"/>
    <property type="evidence" value="ECO:0007669"/>
    <property type="project" value="UniProtKB-SubCell"/>
</dbReference>
<dbReference type="RefSeq" id="WP_158343329.1">
    <property type="nucleotide sequence ID" value="NZ_CP034861.1"/>
</dbReference>
<evidence type="ECO:0000256" key="7">
    <source>
        <dbReference type="ARBA" id="ARBA00025189"/>
    </source>
</evidence>
<evidence type="ECO:0000256" key="5">
    <source>
        <dbReference type="ARBA" id="ARBA00022989"/>
    </source>
</evidence>
<feature type="transmembrane region" description="Helical" evidence="12">
    <location>
        <begin position="378"/>
        <end position="396"/>
    </location>
</feature>
<reference evidence="14 15" key="2">
    <citation type="submission" date="2019-05" db="EMBL/GenBank/DDBJ databases">
        <title>Genome evolution of the obligate endosymbiont Buchnera aphidicola.</title>
        <authorList>
            <person name="Moran N.A."/>
        </authorList>
    </citation>
    <scope>NUCLEOTIDE SEQUENCE [LARGE SCALE GENOMIC DNA]</scope>
    <source>
        <strain evidence="14 15">Mst</strain>
    </source>
</reference>
<evidence type="ECO:0000256" key="3">
    <source>
        <dbReference type="ARBA" id="ARBA00019906"/>
    </source>
</evidence>
<feature type="transmembrane region" description="Helical" evidence="12">
    <location>
        <begin position="172"/>
        <end position="195"/>
    </location>
</feature>
<evidence type="ECO:0000256" key="11">
    <source>
        <dbReference type="RuleBase" id="RU000320"/>
    </source>
</evidence>
<proteinExistence type="inferred from homology"/>
<dbReference type="InterPro" id="IPR001750">
    <property type="entry name" value="ND/Mrp_TM"/>
</dbReference>
<dbReference type="GO" id="GO:0016020">
    <property type="term" value="C:membrane"/>
    <property type="evidence" value="ECO:0007669"/>
    <property type="project" value="UniProtKB-SubCell"/>
</dbReference>
<feature type="transmembrane region" description="Helical" evidence="12">
    <location>
        <begin position="27"/>
        <end position="48"/>
    </location>
</feature>
<dbReference type="GO" id="GO:0048039">
    <property type="term" value="F:ubiquinone binding"/>
    <property type="evidence" value="ECO:0007669"/>
    <property type="project" value="TreeGrafter"/>
</dbReference>
<evidence type="ECO:0000256" key="6">
    <source>
        <dbReference type="ARBA" id="ARBA00023136"/>
    </source>
</evidence>
<feature type="transmembrane region" description="Helical" evidence="12">
    <location>
        <begin position="112"/>
        <end position="132"/>
    </location>
</feature>
<feature type="transmembrane region" description="Helical" evidence="12">
    <location>
        <begin position="219"/>
        <end position="242"/>
    </location>
</feature>
<feature type="transmembrane region" description="Helical" evidence="12">
    <location>
        <begin position="312"/>
        <end position="329"/>
    </location>
</feature>
<dbReference type="GO" id="GO:0003954">
    <property type="term" value="F:NADH dehydrogenase activity"/>
    <property type="evidence" value="ECO:0007669"/>
    <property type="project" value="TreeGrafter"/>
</dbReference>
<dbReference type="NCBIfam" id="NF004498">
    <property type="entry name" value="PRK05846.1-1"/>
    <property type="match status" value="1"/>
</dbReference>
<evidence type="ECO:0000256" key="2">
    <source>
        <dbReference type="ARBA" id="ARBA00009025"/>
    </source>
</evidence>
<reference evidence="14 15" key="1">
    <citation type="submission" date="2018-12" db="EMBL/GenBank/DDBJ databases">
        <authorList>
            <person name="Chong R.A."/>
        </authorList>
    </citation>
    <scope>NUCLEOTIDE SEQUENCE [LARGE SCALE GENOMIC DNA]</scope>
    <source>
        <strain evidence="14 15">Mst</strain>
    </source>
</reference>
<evidence type="ECO:0000256" key="8">
    <source>
        <dbReference type="ARBA" id="ARBA00025811"/>
    </source>
</evidence>
<keyword evidence="14" id="KW-0560">Oxidoreductase</keyword>
<feature type="transmembrane region" description="Helical" evidence="12">
    <location>
        <begin position="454"/>
        <end position="475"/>
    </location>
</feature>
<dbReference type="AlphaFoldDB" id="A0A4D6Y769"/>
<accession>A0A4D6Y769</accession>
<evidence type="ECO:0000256" key="12">
    <source>
        <dbReference type="SAM" id="Phobius"/>
    </source>
</evidence>
<feature type="transmembrane region" description="Helical" evidence="12">
    <location>
        <begin position="284"/>
        <end position="305"/>
    </location>
</feature>
<dbReference type="GO" id="GO:0042773">
    <property type="term" value="P:ATP synthesis coupled electron transport"/>
    <property type="evidence" value="ECO:0007669"/>
    <property type="project" value="InterPro"/>
</dbReference>
<evidence type="ECO:0000313" key="14">
    <source>
        <dbReference type="EMBL" id="QCI24263.1"/>
    </source>
</evidence>
<dbReference type="OrthoDB" id="9768329at2"/>
<evidence type="ECO:0000256" key="4">
    <source>
        <dbReference type="ARBA" id="ARBA00022692"/>
    </source>
</evidence>
<evidence type="ECO:0000256" key="10">
    <source>
        <dbReference type="ARBA" id="ARBA00032798"/>
    </source>
</evidence>
<dbReference type="Pfam" id="PF00361">
    <property type="entry name" value="Proton_antipo_M"/>
    <property type="match status" value="1"/>
</dbReference>
<dbReference type="PRINTS" id="PR01437">
    <property type="entry name" value="NUOXDRDTASE4"/>
</dbReference>
<dbReference type="EMBL" id="CP034861">
    <property type="protein sequence ID" value="QCI24263.1"/>
    <property type="molecule type" value="Genomic_DNA"/>
</dbReference>
<evidence type="ECO:0000256" key="9">
    <source>
        <dbReference type="ARBA" id="ARBA00031584"/>
    </source>
</evidence>
<keyword evidence="6 12" id="KW-0472">Membrane</keyword>
<gene>
    <name evidence="14" type="ORF">D9V75_00785</name>
</gene>
<comment type="function">
    <text evidence="7">NDH-1 shuttles electrons from NADH, via FMN and iron-sulfur (Fe-S) centers, to quinones in the respiratory chain. Couples the redox reaction to proton translocation (for every two electrons transferred, four hydrogen ions are translocated across the cytoplasmic membrane), and thus conserves the redox energy in a proton gradient.</text>
</comment>
<evidence type="ECO:0000256" key="1">
    <source>
        <dbReference type="ARBA" id="ARBA00004127"/>
    </source>
</evidence>
<feature type="transmembrane region" description="Helical" evidence="12">
    <location>
        <begin position="335"/>
        <end position="357"/>
    </location>
</feature>
<dbReference type="GO" id="GO:0015990">
    <property type="term" value="P:electron transport coupled proton transport"/>
    <property type="evidence" value="ECO:0007669"/>
    <property type="project" value="TreeGrafter"/>
</dbReference>
<name>A0A4D6Y769_9GAMM</name>
<comment type="subunit">
    <text evidence="8">Composed of 13 different subunits. Subunits NuoA, H, J, K, L, M, N constitute the membrane sector of the complex.</text>
</comment>
<feature type="domain" description="NADH:quinone oxidoreductase/Mrp antiporter transmembrane" evidence="13">
    <location>
        <begin position="131"/>
        <end position="422"/>
    </location>
</feature>
<dbReference type="Proteomes" id="UP000298673">
    <property type="component" value="Chromosome"/>
</dbReference>
<evidence type="ECO:0000313" key="15">
    <source>
        <dbReference type="Proteomes" id="UP000298673"/>
    </source>
</evidence>
<dbReference type="InterPro" id="IPR003918">
    <property type="entry name" value="NADH_UbQ_OxRdtase"/>
</dbReference>
<organism evidence="14 15">
    <name type="scientific">Buchnera aphidicola</name>
    <name type="common">Muscaphis stroyani</name>
    <dbReference type="NCBI Taxonomy" id="1241869"/>
    <lineage>
        <taxon>Bacteria</taxon>
        <taxon>Pseudomonadati</taxon>
        <taxon>Pseudomonadota</taxon>
        <taxon>Gammaproteobacteria</taxon>
        <taxon>Enterobacterales</taxon>
        <taxon>Erwiniaceae</taxon>
        <taxon>Buchnera</taxon>
    </lineage>
</organism>
<comment type="similarity">
    <text evidence="2">Belongs to the complex I subunit 4 family.</text>
</comment>
<dbReference type="GO" id="GO:0008137">
    <property type="term" value="F:NADH dehydrogenase (ubiquinone) activity"/>
    <property type="evidence" value="ECO:0007669"/>
    <property type="project" value="InterPro"/>
</dbReference>
<comment type="subcellular location">
    <subcellularLocation>
        <location evidence="1">Endomembrane system</location>
        <topology evidence="1">Multi-pass membrane protein</topology>
    </subcellularLocation>
    <subcellularLocation>
        <location evidence="11">Membrane</location>
        <topology evidence="11">Multi-pass membrane protein</topology>
    </subcellularLocation>
</comment>
<dbReference type="PANTHER" id="PTHR43507:SF1">
    <property type="entry name" value="NADH-UBIQUINONE OXIDOREDUCTASE CHAIN 4"/>
    <property type="match status" value="1"/>
</dbReference>
<keyword evidence="4 11" id="KW-0812">Transmembrane</keyword>
<evidence type="ECO:0000259" key="13">
    <source>
        <dbReference type="Pfam" id="PF00361"/>
    </source>
</evidence>
<dbReference type="PANTHER" id="PTHR43507">
    <property type="entry name" value="NADH-UBIQUINONE OXIDOREDUCTASE CHAIN 4"/>
    <property type="match status" value="1"/>
</dbReference>
<feature type="transmembrane region" description="Helical" evidence="12">
    <location>
        <begin position="408"/>
        <end position="433"/>
    </location>
</feature>
<dbReference type="InterPro" id="IPR010227">
    <property type="entry name" value="NADH_Q_OxRdtase_chainM/4"/>
</dbReference>
<sequence length="504" mass="57745">MLLSLLIIIPFLSGVFSFFSYRFGANIPRWISLIGVGSTLLIILKMCLKNRIFQAQKYPFWNDQLIIPWIPRFGIDFNIAIDGFSLVMLVFSLFLGFVSILCAWNEIKRNEGLFYLNLMFLLTGAVGVFIAIDLFLFFFFWEMMLIPTYFLIMLWGKKKDNKKNHIYSANKFFLYSQLSGLIMLISILGLVFLNYQNTNILTFNYNFLLNQTIDEKTEYILMLGFFLAFAIKMPIVPFHGWLPDAHSASPVCGSVDLAGILLKTAPYSLLRYNFTLFPNSTSHFVPVAMFLGIFSLFYGAWLAFSQTNIKRFIAYSSISHMGLTLIAIYSANKIALGGAVIQMLSNSVSASALCILSGQLYNRLETQDMRKMRGLWTYMYWIPGFILFFSLSNLGIPGTGNFIGEFLILFGVFQSFPEISVLSTLVIIFSSIYSLKMIQTICYGQSQRKFSMFFLSKYEFFIILLLVLILIFFGINSNQILEISCFSINNLYKKFTESVLTMRL</sequence>
<dbReference type="NCBIfam" id="TIGR01972">
    <property type="entry name" value="NDH_I_M"/>
    <property type="match status" value="1"/>
</dbReference>
<keyword evidence="5 12" id="KW-1133">Transmembrane helix</keyword>
<feature type="transmembrane region" description="Helical" evidence="12">
    <location>
        <begin position="86"/>
        <end position="105"/>
    </location>
</feature>